<organism evidence="1 2">
    <name type="scientific">Rhizobium rosettiformans W3</name>
    <dbReference type="NCBI Taxonomy" id="538378"/>
    <lineage>
        <taxon>Bacteria</taxon>
        <taxon>Pseudomonadati</taxon>
        <taxon>Pseudomonadota</taxon>
        <taxon>Alphaproteobacteria</taxon>
        <taxon>Hyphomicrobiales</taxon>
        <taxon>Rhizobiaceae</taxon>
        <taxon>Rhizobium/Agrobacterium group</taxon>
        <taxon>Rhizobium</taxon>
    </lineage>
</organism>
<evidence type="ECO:0000313" key="1">
    <source>
        <dbReference type="EMBL" id="THV31844.1"/>
    </source>
</evidence>
<dbReference type="AlphaFoldDB" id="A0A4S8PV53"/>
<reference evidence="1 2" key="1">
    <citation type="submission" date="2019-04" db="EMBL/GenBank/DDBJ databases">
        <title>genome sequence of strain W3.</title>
        <authorList>
            <person name="Gao J."/>
            <person name="Sun J."/>
        </authorList>
    </citation>
    <scope>NUCLEOTIDE SEQUENCE [LARGE SCALE GENOMIC DNA]</scope>
    <source>
        <strain evidence="1 2">W3</strain>
    </source>
</reference>
<accession>A0A4S8PV53</accession>
<dbReference type="Proteomes" id="UP000307378">
    <property type="component" value="Unassembled WGS sequence"/>
</dbReference>
<proteinExistence type="predicted"/>
<name>A0A4S8PV53_9HYPH</name>
<evidence type="ECO:0000313" key="2">
    <source>
        <dbReference type="Proteomes" id="UP000307378"/>
    </source>
</evidence>
<sequence>MIRFLTRWLAHRRAIRRRWQADARLLAISDPAGSYYEAQRRAFHSRPTGELDEFWHWSKVASEIARIEPRPEMDFSVVEALSDQEKARRR</sequence>
<gene>
    <name evidence="1" type="ORF">FAA86_21090</name>
</gene>
<protein>
    <submittedName>
        <fullName evidence="1">Uncharacterized protein</fullName>
    </submittedName>
</protein>
<dbReference type="EMBL" id="STGU01000017">
    <property type="protein sequence ID" value="THV31844.1"/>
    <property type="molecule type" value="Genomic_DNA"/>
</dbReference>
<comment type="caution">
    <text evidence="1">The sequence shown here is derived from an EMBL/GenBank/DDBJ whole genome shotgun (WGS) entry which is preliminary data.</text>
</comment>